<dbReference type="PANTHER" id="PTHR12156:SF5">
    <property type="entry name" value="FI18040P1"/>
    <property type="match status" value="1"/>
</dbReference>
<dbReference type="Pfam" id="PF00169">
    <property type="entry name" value="PH"/>
    <property type="match status" value="1"/>
</dbReference>
<feature type="compositionally biased region" description="Low complexity" evidence="2">
    <location>
        <begin position="335"/>
        <end position="353"/>
    </location>
</feature>
<dbReference type="OrthoDB" id="6020705at2759"/>
<feature type="coiled-coil region" evidence="1">
    <location>
        <begin position="136"/>
        <end position="191"/>
    </location>
</feature>
<protein>
    <recommendedName>
        <fullName evidence="3">PH domain-containing protein</fullName>
    </recommendedName>
</protein>
<feature type="region of interest" description="Disordered" evidence="2">
    <location>
        <begin position="254"/>
        <end position="274"/>
    </location>
</feature>
<feature type="region of interest" description="Disordered" evidence="2">
    <location>
        <begin position="308"/>
        <end position="365"/>
    </location>
</feature>
<dbReference type="Proteomes" id="UP001107558">
    <property type="component" value="Chromosome 3"/>
</dbReference>
<feature type="coiled-coil region" evidence="1">
    <location>
        <begin position="476"/>
        <end position="542"/>
    </location>
</feature>
<name>A0A9J6BVJ7_POLVA</name>
<dbReference type="Gene3D" id="2.30.29.30">
    <property type="entry name" value="Pleckstrin-homology domain (PH domain)/Phosphotyrosine-binding domain (PTB)"/>
    <property type="match status" value="1"/>
</dbReference>
<feature type="coiled-coil region" evidence="1">
    <location>
        <begin position="578"/>
        <end position="648"/>
    </location>
</feature>
<keyword evidence="1" id="KW-0175">Coiled coil</keyword>
<dbReference type="InterPro" id="IPR052212">
    <property type="entry name" value="PH-like_domain"/>
</dbReference>
<reference evidence="4" key="1">
    <citation type="submission" date="2021-03" db="EMBL/GenBank/DDBJ databases">
        <title>Chromosome level genome of the anhydrobiotic midge Polypedilum vanderplanki.</title>
        <authorList>
            <person name="Yoshida Y."/>
            <person name="Kikawada T."/>
            <person name="Gusev O."/>
        </authorList>
    </citation>
    <scope>NUCLEOTIDE SEQUENCE</scope>
    <source>
        <strain evidence="4">NIAS01</strain>
        <tissue evidence="4">Whole body or cell culture</tissue>
    </source>
</reference>
<evidence type="ECO:0000313" key="5">
    <source>
        <dbReference type="Proteomes" id="UP001107558"/>
    </source>
</evidence>
<comment type="caution">
    <text evidence="4">The sequence shown here is derived from an EMBL/GenBank/DDBJ whole genome shotgun (WGS) entry which is preliminary data.</text>
</comment>
<sequence length="954" mass="108484">MGSSQNGICIKSSTAHLICLGNSRLSTEVTLFEIPIGNITIGNNDNCDIVLKGSGIQDVHCRCSRKVSNNSNNGNSSSGSEDDLGDVILSPIGNAKVYVEGNLITDDYILQQGDTITLGSIFLRFNFPAKAILLKNNAMESNKRSINDNYEVLKKNLNTNCVNFTEFSINADKTLNNNVKITEKMKNLKMKANDSYPKISNLQVYPSSSMSIENCANVSNGNNNNNNGHTASNNFDEREMQQLEDVLKMFVEYNNNNSSNSNQSSKNNISSLQTSSDKINVTHQNRIKTNGSLPKNFHTKDNAHNFEFFDSSNDSKTTDDIENYKKPTSPRTRIKTFVSSPTSVSSTKSLSPTDNNDKSYEYDKNGTTTSIHTTFESSSNEKDYEKLIKSFEEKFRMDIYNIQNCENLTHVGGSSSNSNDIIGNSNNLHSSNLNSEKNEILAKIRELKILISDIQYQESESVLDSDVEKTLVAAEMSNEKTNLEILNEKLSVIKAKMKQLEIERMKRQKQQEIQQIKLKNIIKDKEAEIKMLQEQVEVTIDTEMRLDELQKSLEMDIKTYEDLEFHYLEEETEWASLMEEYKEDINTFTQQIEDKKNYIHQLEQTKRENENSTQSEQKTLEKKLFNLKQRLENEREKLKNIDKLLSMKRSSIEENQSSKTISNSSAYDDENSSSSSHNNQNNITATTDIMSKSFNENMFFNRNKIEVSYFDFCLTTESLPRNSKIAPKFASINGVKPITRINESFDSDTNASPLMMPKYHSLSSINYSNDNLVQKMSDNNNVRNSNIANGATTSSILPVVQHRQMMTKQKRPLTRYLPNFSLDFNLKTHIETAGHQIQLCPHVIIDATSCRGYLNKVGTKPLFSNLNKRWFVFDREKQMFVYYSNKSEKKIRGGAAFSAISDVYFDHSSSLERTFIVKTKSRIFTLQAPSSQACSIWIDVVITGAQAKIFEYEK</sequence>
<dbReference type="Pfam" id="PF00498">
    <property type="entry name" value="FHA"/>
    <property type="match status" value="1"/>
</dbReference>
<feature type="compositionally biased region" description="Basic and acidic residues" evidence="2">
    <location>
        <begin position="355"/>
        <end position="364"/>
    </location>
</feature>
<feature type="compositionally biased region" description="Low complexity" evidence="2">
    <location>
        <begin position="254"/>
        <end position="271"/>
    </location>
</feature>
<dbReference type="InterPro" id="IPR000253">
    <property type="entry name" value="FHA_dom"/>
</dbReference>
<evidence type="ECO:0000256" key="2">
    <source>
        <dbReference type="SAM" id="MobiDB-lite"/>
    </source>
</evidence>
<dbReference type="InterPro" id="IPR001849">
    <property type="entry name" value="PH_domain"/>
</dbReference>
<feature type="compositionally biased region" description="Low complexity" evidence="2">
    <location>
        <begin position="662"/>
        <end position="682"/>
    </location>
</feature>
<dbReference type="PANTHER" id="PTHR12156">
    <property type="entry name" value="PLECKSTRIN HOMOLOGY-LIKE DOMAIN, FAMILY B, MEMBER 3"/>
    <property type="match status" value="1"/>
</dbReference>
<gene>
    <name evidence="4" type="ORF">PVAND_003354</name>
</gene>
<dbReference type="SMART" id="SM00233">
    <property type="entry name" value="PH"/>
    <property type="match status" value="1"/>
</dbReference>
<organism evidence="4 5">
    <name type="scientific">Polypedilum vanderplanki</name>
    <name type="common">Sleeping chironomid midge</name>
    <dbReference type="NCBI Taxonomy" id="319348"/>
    <lineage>
        <taxon>Eukaryota</taxon>
        <taxon>Metazoa</taxon>
        <taxon>Ecdysozoa</taxon>
        <taxon>Arthropoda</taxon>
        <taxon>Hexapoda</taxon>
        <taxon>Insecta</taxon>
        <taxon>Pterygota</taxon>
        <taxon>Neoptera</taxon>
        <taxon>Endopterygota</taxon>
        <taxon>Diptera</taxon>
        <taxon>Nematocera</taxon>
        <taxon>Chironomoidea</taxon>
        <taxon>Chironomidae</taxon>
        <taxon>Chironominae</taxon>
        <taxon>Polypedilum</taxon>
        <taxon>Polypedilum</taxon>
    </lineage>
</organism>
<evidence type="ECO:0000313" key="4">
    <source>
        <dbReference type="EMBL" id="KAG5673294.1"/>
    </source>
</evidence>
<accession>A0A9J6BVJ7</accession>
<feature type="domain" description="PH" evidence="3">
    <location>
        <begin position="847"/>
        <end position="946"/>
    </location>
</feature>
<evidence type="ECO:0000259" key="3">
    <source>
        <dbReference type="PROSITE" id="PS50003"/>
    </source>
</evidence>
<proteinExistence type="predicted"/>
<dbReference type="SUPFAM" id="SSF49879">
    <property type="entry name" value="SMAD/FHA domain"/>
    <property type="match status" value="1"/>
</dbReference>
<dbReference type="Gene3D" id="2.60.200.20">
    <property type="match status" value="1"/>
</dbReference>
<feature type="region of interest" description="Disordered" evidence="2">
    <location>
        <begin position="652"/>
        <end position="682"/>
    </location>
</feature>
<dbReference type="InterPro" id="IPR011993">
    <property type="entry name" value="PH-like_dom_sf"/>
</dbReference>
<dbReference type="InterPro" id="IPR008984">
    <property type="entry name" value="SMAD_FHA_dom_sf"/>
</dbReference>
<dbReference type="SUPFAM" id="SSF50729">
    <property type="entry name" value="PH domain-like"/>
    <property type="match status" value="1"/>
</dbReference>
<dbReference type="AlphaFoldDB" id="A0A9J6BVJ7"/>
<keyword evidence="5" id="KW-1185">Reference proteome</keyword>
<dbReference type="EMBL" id="JADBJN010000003">
    <property type="protein sequence ID" value="KAG5673294.1"/>
    <property type="molecule type" value="Genomic_DNA"/>
</dbReference>
<evidence type="ECO:0000256" key="1">
    <source>
        <dbReference type="SAM" id="Coils"/>
    </source>
</evidence>
<dbReference type="PROSITE" id="PS50003">
    <property type="entry name" value="PH_DOMAIN"/>
    <property type="match status" value="1"/>
</dbReference>
<feature type="compositionally biased region" description="Basic and acidic residues" evidence="2">
    <location>
        <begin position="316"/>
        <end position="325"/>
    </location>
</feature>